<dbReference type="RefSeq" id="XP_017994335.1">
    <property type="nucleotide sequence ID" value="XM_018145063.1"/>
</dbReference>
<evidence type="ECO:0000313" key="4">
    <source>
        <dbReference type="EMBL" id="KPI34372.1"/>
    </source>
</evidence>
<dbReference type="InterPro" id="IPR013154">
    <property type="entry name" value="ADH-like_N"/>
</dbReference>
<organism evidence="4 5">
    <name type="scientific">Cyphellophora attinorum</name>
    <dbReference type="NCBI Taxonomy" id="1664694"/>
    <lineage>
        <taxon>Eukaryota</taxon>
        <taxon>Fungi</taxon>
        <taxon>Dikarya</taxon>
        <taxon>Ascomycota</taxon>
        <taxon>Pezizomycotina</taxon>
        <taxon>Eurotiomycetes</taxon>
        <taxon>Chaetothyriomycetidae</taxon>
        <taxon>Chaetothyriales</taxon>
        <taxon>Cyphellophoraceae</taxon>
        <taxon>Cyphellophora</taxon>
    </lineage>
</organism>
<proteinExistence type="inferred from homology"/>
<dbReference type="OrthoDB" id="191139at2759"/>
<feature type="domain" description="Enoyl reductase (ER)" evidence="3">
    <location>
        <begin position="6"/>
        <end position="341"/>
    </location>
</feature>
<dbReference type="Pfam" id="PF08240">
    <property type="entry name" value="ADH_N"/>
    <property type="match status" value="1"/>
</dbReference>
<dbReference type="PANTHER" id="PTHR45348">
    <property type="entry name" value="HYPOTHETICAL OXIDOREDUCTASE (EUROFUNG)"/>
    <property type="match status" value="1"/>
</dbReference>
<dbReference type="GO" id="GO:0016651">
    <property type="term" value="F:oxidoreductase activity, acting on NAD(P)H"/>
    <property type="evidence" value="ECO:0007669"/>
    <property type="project" value="InterPro"/>
</dbReference>
<reference evidence="4 5" key="1">
    <citation type="submission" date="2015-06" db="EMBL/GenBank/DDBJ databases">
        <title>Draft genome of the ant-associated black yeast Phialophora attae CBS 131958.</title>
        <authorList>
            <person name="Moreno L.F."/>
            <person name="Stielow B.J."/>
            <person name="de Hoog S."/>
            <person name="Vicente V.A."/>
            <person name="Weiss V.A."/>
            <person name="de Vries M."/>
            <person name="Cruz L.M."/>
            <person name="Souza E.M."/>
        </authorList>
    </citation>
    <scope>NUCLEOTIDE SEQUENCE [LARGE SCALE GENOMIC DNA]</scope>
    <source>
        <strain evidence="4 5">CBS 131958</strain>
    </source>
</reference>
<dbReference type="STRING" id="1664694.A0A0N1HG86"/>
<dbReference type="AlphaFoldDB" id="A0A0N1HG86"/>
<dbReference type="Gene3D" id="3.40.50.720">
    <property type="entry name" value="NAD(P)-binding Rossmann-like Domain"/>
    <property type="match status" value="1"/>
</dbReference>
<dbReference type="SUPFAM" id="SSF51735">
    <property type="entry name" value="NAD(P)-binding Rossmann-fold domains"/>
    <property type="match status" value="1"/>
</dbReference>
<dbReference type="InterPro" id="IPR036291">
    <property type="entry name" value="NAD(P)-bd_dom_sf"/>
</dbReference>
<evidence type="ECO:0000259" key="3">
    <source>
        <dbReference type="SMART" id="SM00829"/>
    </source>
</evidence>
<dbReference type="Proteomes" id="UP000038010">
    <property type="component" value="Unassembled WGS sequence"/>
</dbReference>
<dbReference type="EMBL" id="LFJN01000063">
    <property type="protein sequence ID" value="KPI34372.1"/>
    <property type="molecule type" value="Genomic_DNA"/>
</dbReference>
<comment type="similarity">
    <text evidence="1">Belongs to the zinc-containing alcohol dehydrogenase family.</text>
</comment>
<dbReference type="VEuPathDB" id="FungiDB:AB675_4895"/>
<dbReference type="InterPro" id="IPR047122">
    <property type="entry name" value="Trans-enoyl_RdTase-like"/>
</dbReference>
<evidence type="ECO:0000256" key="2">
    <source>
        <dbReference type="ARBA" id="ARBA00023002"/>
    </source>
</evidence>
<evidence type="ECO:0000313" key="5">
    <source>
        <dbReference type="Proteomes" id="UP000038010"/>
    </source>
</evidence>
<gene>
    <name evidence="4" type="ORF">AB675_4895</name>
</gene>
<dbReference type="PANTHER" id="PTHR45348:SF2">
    <property type="entry name" value="ZINC-TYPE ALCOHOL DEHYDROGENASE-LIKE PROTEIN C2E1P3.01"/>
    <property type="match status" value="1"/>
</dbReference>
<keyword evidence="2" id="KW-0560">Oxidoreductase</keyword>
<dbReference type="SMART" id="SM00829">
    <property type="entry name" value="PKS_ER"/>
    <property type="match status" value="1"/>
</dbReference>
<comment type="caution">
    <text evidence="4">The sequence shown here is derived from an EMBL/GenBank/DDBJ whole genome shotgun (WGS) entry which is preliminary data.</text>
</comment>
<dbReference type="SUPFAM" id="SSF50129">
    <property type="entry name" value="GroES-like"/>
    <property type="match status" value="1"/>
</dbReference>
<dbReference type="InterPro" id="IPR020843">
    <property type="entry name" value="ER"/>
</dbReference>
<protein>
    <submittedName>
        <fullName evidence="4">Enoyl LovC</fullName>
    </submittedName>
</protein>
<dbReference type="CDD" id="cd08249">
    <property type="entry name" value="enoyl_reductase_like"/>
    <property type="match status" value="1"/>
</dbReference>
<evidence type="ECO:0000256" key="1">
    <source>
        <dbReference type="ARBA" id="ARBA00008072"/>
    </source>
</evidence>
<dbReference type="Gene3D" id="3.90.180.10">
    <property type="entry name" value="Medium-chain alcohol dehydrogenases, catalytic domain"/>
    <property type="match status" value="1"/>
</dbReference>
<dbReference type="GeneID" id="28736943"/>
<dbReference type="Pfam" id="PF13602">
    <property type="entry name" value="ADH_zinc_N_2"/>
    <property type="match status" value="1"/>
</dbReference>
<keyword evidence="5" id="KW-1185">Reference proteome</keyword>
<accession>A0A0N1HG86</accession>
<sequence length="343" mass="36216">MAESYAQLQVPHLRGKQQVACVPRPELAADEVLIHQRAAGLNGLDKKQRDLGILVQSWPHVLGVEGAGVIASVGSGVKSLQVGDEVMALQGGRSHGEPWGGAFQEYVVVPAKYAAKKPESISFEEAASLPVCYITAVVALYDGLRIPLPFIPNTSVADLKIPKSILILGGASSTGAHAIQLLRLADPGIPIYTTASTKHHTHLISLGATAAFDYMSPSLVSDVLNATSDGQGVDIVLDCVASALWQRDIFDTLHPDQSKLYAAIVTGKEIGVPDGVTKKMVSGWAITSVAGGDSIMAALTELMENGRYRMPLPVRVVGKGLLEIDAAVDRVDKASGEKFVVVL</sequence>
<name>A0A0N1HG86_9EURO</name>
<dbReference type="InterPro" id="IPR011032">
    <property type="entry name" value="GroES-like_sf"/>
</dbReference>